<gene>
    <name evidence="2" type="ORF">BDV28DRAFT_139703</name>
</gene>
<organism evidence="2 3">
    <name type="scientific">Aspergillus coremiiformis</name>
    <dbReference type="NCBI Taxonomy" id="138285"/>
    <lineage>
        <taxon>Eukaryota</taxon>
        <taxon>Fungi</taxon>
        <taxon>Dikarya</taxon>
        <taxon>Ascomycota</taxon>
        <taxon>Pezizomycotina</taxon>
        <taxon>Eurotiomycetes</taxon>
        <taxon>Eurotiomycetidae</taxon>
        <taxon>Eurotiales</taxon>
        <taxon>Aspergillaceae</taxon>
        <taxon>Aspergillus</taxon>
        <taxon>Aspergillus subgen. Circumdati</taxon>
    </lineage>
</organism>
<proteinExistence type="predicted"/>
<protein>
    <submittedName>
        <fullName evidence="2">Uncharacterized protein</fullName>
    </submittedName>
</protein>
<evidence type="ECO:0000313" key="3">
    <source>
        <dbReference type="Proteomes" id="UP000327118"/>
    </source>
</evidence>
<keyword evidence="1" id="KW-0812">Transmembrane</keyword>
<dbReference type="AlphaFoldDB" id="A0A5N6Z0C9"/>
<name>A0A5N6Z0C9_9EURO</name>
<dbReference type="EMBL" id="ML739245">
    <property type="protein sequence ID" value="KAE8350139.1"/>
    <property type="molecule type" value="Genomic_DNA"/>
</dbReference>
<evidence type="ECO:0000313" key="2">
    <source>
        <dbReference type="EMBL" id="KAE8350139.1"/>
    </source>
</evidence>
<dbReference type="Proteomes" id="UP000327118">
    <property type="component" value="Unassembled WGS sequence"/>
</dbReference>
<accession>A0A5N6Z0C9</accession>
<evidence type="ECO:0000256" key="1">
    <source>
        <dbReference type="SAM" id="Phobius"/>
    </source>
</evidence>
<keyword evidence="3" id="KW-1185">Reference proteome</keyword>
<keyword evidence="1" id="KW-1133">Transmembrane helix</keyword>
<feature type="transmembrane region" description="Helical" evidence="1">
    <location>
        <begin position="21"/>
        <end position="41"/>
    </location>
</feature>
<sequence>MEIYLLPLARKERVFKGLRTFLSAIISLVSYVCTEYVQSMYSVLRNSYVYT</sequence>
<reference evidence="3" key="1">
    <citation type="submission" date="2019-04" db="EMBL/GenBank/DDBJ databases">
        <title>Friends and foes A comparative genomics studyof 23 Aspergillus species from section Flavi.</title>
        <authorList>
            <consortium name="DOE Joint Genome Institute"/>
            <person name="Kjaerbolling I."/>
            <person name="Vesth T."/>
            <person name="Frisvad J.C."/>
            <person name="Nybo J.L."/>
            <person name="Theobald S."/>
            <person name="Kildgaard S."/>
            <person name="Isbrandt T."/>
            <person name="Kuo A."/>
            <person name="Sato A."/>
            <person name="Lyhne E.K."/>
            <person name="Kogle M.E."/>
            <person name="Wiebenga A."/>
            <person name="Kun R.S."/>
            <person name="Lubbers R.J."/>
            <person name="Makela M.R."/>
            <person name="Barry K."/>
            <person name="Chovatia M."/>
            <person name="Clum A."/>
            <person name="Daum C."/>
            <person name="Haridas S."/>
            <person name="He G."/>
            <person name="LaButti K."/>
            <person name="Lipzen A."/>
            <person name="Mondo S."/>
            <person name="Riley R."/>
            <person name="Salamov A."/>
            <person name="Simmons B.A."/>
            <person name="Magnuson J.K."/>
            <person name="Henrissat B."/>
            <person name="Mortensen U.H."/>
            <person name="Larsen T.O."/>
            <person name="Devries R.P."/>
            <person name="Grigoriev I.V."/>
            <person name="Machida M."/>
            <person name="Baker S.E."/>
            <person name="Andersen M.R."/>
        </authorList>
    </citation>
    <scope>NUCLEOTIDE SEQUENCE [LARGE SCALE GENOMIC DNA]</scope>
    <source>
        <strain evidence="3">CBS 553.77</strain>
    </source>
</reference>
<keyword evidence="1" id="KW-0472">Membrane</keyword>